<dbReference type="EMBL" id="FPIY01000006">
    <property type="protein sequence ID" value="SFW65274.1"/>
    <property type="molecule type" value="Genomic_DNA"/>
</dbReference>
<dbReference type="InterPro" id="IPR015797">
    <property type="entry name" value="NUDIX_hydrolase-like_dom_sf"/>
</dbReference>
<keyword evidence="3" id="KW-1185">Reference proteome</keyword>
<dbReference type="Pfam" id="PF00293">
    <property type="entry name" value="NUDIX"/>
    <property type="match status" value="1"/>
</dbReference>
<keyword evidence="2" id="KW-0413">Isomerase</keyword>
<dbReference type="InterPro" id="IPR000086">
    <property type="entry name" value="NUDIX_hydrolase_dom"/>
</dbReference>
<dbReference type="PANTHER" id="PTHR10885:SF20">
    <property type="entry name" value="NUDIX HYDROLASE DOMAIN-CONTAINING PROTEIN"/>
    <property type="match status" value="1"/>
</dbReference>
<dbReference type="STRING" id="76595.SAMN05660313_03103"/>
<evidence type="ECO:0000259" key="1">
    <source>
        <dbReference type="PROSITE" id="PS51462"/>
    </source>
</evidence>
<reference evidence="3" key="1">
    <citation type="submission" date="2016-11" db="EMBL/GenBank/DDBJ databases">
        <authorList>
            <person name="Varghese N."/>
            <person name="Submissions S."/>
        </authorList>
    </citation>
    <scope>NUCLEOTIDE SEQUENCE [LARGE SCALE GENOMIC DNA]</scope>
    <source>
        <strain evidence="3">DSM 24786</strain>
    </source>
</reference>
<protein>
    <submittedName>
        <fullName evidence="2">Isopentenyldiphosphate isomerase</fullName>
    </submittedName>
</protein>
<organism evidence="2 3">
    <name type="scientific">Cellulophaga fucicola</name>
    <dbReference type="NCBI Taxonomy" id="76595"/>
    <lineage>
        <taxon>Bacteria</taxon>
        <taxon>Pseudomonadati</taxon>
        <taxon>Bacteroidota</taxon>
        <taxon>Flavobacteriia</taxon>
        <taxon>Flavobacteriales</taxon>
        <taxon>Flavobacteriaceae</taxon>
        <taxon>Cellulophaga</taxon>
    </lineage>
</organism>
<dbReference type="GO" id="GO:0009240">
    <property type="term" value="P:isopentenyl diphosphate biosynthetic process"/>
    <property type="evidence" value="ECO:0007669"/>
    <property type="project" value="TreeGrafter"/>
</dbReference>
<evidence type="ECO:0000313" key="2">
    <source>
        <dbReference type="EMBL" id="SFW65274.1"/>
    </source>
</evidence>
<sequence>MDELIDILDSDGNKTGKTALKSEAHRNGWFHQTVHIWFYTNDNKVLLQKRAKSKVIFPLLWDVSVAGHIGSGEKIEASALREIEEEIGIIVQKSDLQKIGCFTSIQKHSPNLIDSEYHHTFISKLKVNFTLLKKQDIEVEDLQLKSISEFKRDLNDSEMQKLYVPHSKEYYNLVFKAIEKTIKL</sequence>
<accession>A0A1K1QZ98</accession>
<dbReference type="OrthoDB" id="9786032at2"/>
<proteinExistence type="predicted"/>
<name>A0A1K1QZ98_9FLAO</name>
<feature type="domain" description="Nudix hydrolase" evidence="1">
    <location>
        <begin position="29"/>
        <end position="176"/>
    </location>
</feature>
<dbReference type="Proteomes" id="UP000183257">
    <property type="component" value="Unassembled WGS sequence"/>
</dbReference>
<dbReference type="PROSITE" id="PS51462">
    <property type="entry name" value="NUDIX"/>
    <property type="match status" value="1"/>
</dbReference>
<dbReference type="CDD" id="cd04692">
    <property type="entry name" value="NUDIX_Hydrolase"/>
    <property type="match status" value="1"/>
</dbReference>
<dbReference type="RefSeq" id="WP_072304728.1">
    <property type="nucleotide sequence ID" value="NZ_FPIY01000006.1"/>
</dbReference>
<dbReference type="GO" id="GO:0005737">
    <property type="term" value="C:cytoplasm"/>
    <property type="evidence" value="ECO:0007669"/>
    <property type="project" value="TreeGrafter"/>
</dbReference>
<dbReference type="AlphaFoldDB" id="A0A1K1QZ98"/>
<dbReference type="GO" id="GO:0004452">
    <property type="term" value="F:isopentenyl-diphosphate delta-isomerase activity"/>
    <property type="evidence" value="ECO:0007669"/>
    <property type="project" value="TreeGrafter"/>
</dbReference>
<dbReference type="PANTHER" id="PTHR10885">
    <property type="entry name" value="ISOPENTENYL-DIPHOSPHATE DELTA-ISOMERASE"/>
    <property type="match status" value="1"/>
</dbReference>
<dbReference type="Gene3D" id="3.90.79.10">
    <property type="entry name" value="Nucleoside Triphosphate Pyrophosphohydrolase"/>
    <property type="match status" value="1"/>
</dbReference>
<evidence type="ECO:0000313" key="3">
    <source>
        <dbReference type="Proteomes" id="UP000183257"/>
    </source>
</evidence>
<dbReference type="SUPFAM" id="SSF55811">
    <property type="entry name" value="Nudix"/>
    <property type="match status" value="1"/>
</dbReference>
<gene>
    <name evidence="2" type="ORF">SAMN05660313_03103</name>
</gene>